<dbReference type="PANTHER" id="PTHR36934">
    <property type="entry name" value="BLR0278 PROTEIN"/>
    <property type="match status" value="1"/>
</dbReference>
<evidence type="ECO:0000313" key="3">
    <source>
        <dbReference type="Proteomes" id="UP001595756"/>
    </source>
</evidence>
<accession>A0ABV8RZI3</accession>
<dbReference type="InterPro" id="IPR054485">
    <property type="entry name" value="FlK-like_dom"/>
</dbReference>
<name>A0ABV8RZI3_9BURK</name>
<proteinExistence type="predicted"/>
<protein>
    <submittedName>
        <fullName evidence="2">Thioesterase family protein</fullName>
    </submittedName>
</protein>
<dbReference type="SUPFAM" id="SSF54637">
    <property type="entry name" value="Thioesterase/thiol ester dehydrase-isomerase"/>
    <property type="match status" value="1"/>
</dbReference>
<dbReference type="InterPro" id="IPR029069">
    <property type="entry name" value="HotDog_dom_sf"/>
</dbReference>
<reference evidence="3" key="1">
    <citation type="journal article" date="2019" name="Int. J. Syst. Evol. Microbiol.">
        <title>The Global Catalogue of Microorganisms (GCM) 10K type strain sequencing project: providing services to taxonomists for standard genome sequencing and annotation.</title>
        <authorList>
            <consortium name="The Broad Institute Genomics Platform"/>
            <consortium name="The Broad Institute Genome Sequencing Center for Infectious Disease"/>
            <person name="Wu L."/>
            <person name="Ma J."/>
        </authorList>
    </citation>
    <scope>NUCLEOTIDE SEQUENCE [LARGE SCALE GENOMIC DNA]</scope>
    <source>
        <strain evidence="3">CGMCC 1.19029</strain>
    </source>
</reference>
<dbReference type="Proteomes" id="UP001595756">
    <property type="component" value="Unassembled WGS sequence"/>
</dbReference>
<evidence type="ECO:0000313" key="2">
    <source>
        <dbReference type="EMBL" id="MFC4297646.1"/>
    </source>
</evidence>
<dbReference type="Gene3D" id="3.10.129.10">
    <property type="entry name" value="Hotdog Thioesterase"/>
    <property type="match status" value="1"/>
</dbReference>
<feature type="domain" description="Fluoroacetyl-CoA-specific thioesterase-like" evidence="1">
    <location>
        <begin position="12"/>
        <end position="102"/>
    </location>
</feature>
<dbReference type="InterPro" id="IPR025540">
    <property type="entry name" value="FlK"/>
</dbReference>
<dbReference type="PANTHER" id="PTHR36934:SF1">
    <property type="entry name" value="THIOESTERASE DOMAIN-CONTAINING PROTEIN"/>
    <property type="match status" value="1"/>
</dbReference>
<organism evidence="2 3">
    <name type="scientific">Castellaniella hirudinis</name>
    <dbReference type="NCBI Taxonomy" id="1144617"/>
    <lineage>
        <taxon>Bacteria</taxon>
        <taxon>Pseudomonadati</taxon>
        <taxon>Pseudomonadota</taxon>
        <taxon>Betaproteobacteria</taxon>
        <taxon>Burkholderiales</taxon>
        <taxon>Alcaligenaceae</taxon>
        <taxon>Castellaniella</taxon>
    </lineage>
</organism>
<dbReference type="Pfam" id="PF22636">
    <property type="entry name" value="FlK"/>
    <property type="match status" value="1"/>
</dbReference>
<dbReference type="EMBL" id="JBHSDY010000003">
    <property type="protein sequence ID" value="MFC4297646.1"/>
    <property type="molecule type" value="Genomic_DNA"/>
</dbReference>
<dbReference type="RefSeq" id="WP_376812199.1">
    <property type="nucleotide sequence ID" value="NZ_JBHSDY010000003.1"/>
</dbReference>
<evidence type="ECO:0000259" key="1">
    <source>
        <dbReference type="Pfam" id="PF22636"/>
    </source>
</evidence>
<sequence length="116" mass="12259">MTARSVSDVAGEHYPSVLGTPFLVAELERTAAALLQDDLAPGEASVGVDVQIRHLAPTSVGDTLNCQARYSGREDKLFWFDVTASDSGGLVAKGRHSRAIVPLADIETKAAARRAP</sequence>
<comment type="caution">
    <text evidence="2">The sequence shown here is derived from an EMBL/GenBank/DDBJ whole genome shotgun (WGS) entry which is preliminary data.</text>
</comment>
<keyword evidence="3" id="KW-1185">Reference proteome</keyword>
<dbReference type="CDD" id="cd03440">
    <property type="entry name" value="hot_dog"/>
    <property type="match status" value="1"/>
</dbReference>
<gene>
    <name evidence="2" type="ORF">ACFO0J_06290</name>
</gene>